<gene>
    <name evidence="4" type="ORF">DAH66_13945</name>
</gene>
<proteinExistence type="predicted"/>
<feature type="domain" description="Glycosyltransferase subfamily 4-like N-terminal" evidence="3">
    <location>
        <begin position="27"/>
        <end position="177"/>
    </location>
</feature>
<dbReference type="EMBL" id="QQYZ01000013">
    <property type="protein sequence ID" value="RSY81970.1"/>
    <property type="molecule type" value="Genomic_DNA"/>
</dbReference>
<dbReference type="Pfam" id="PF13692">
    <property type="entry name" value="Glyco_trans_1_4"/>
    <property type="match status" value="1"/>
</dbReference>
<evidence type="ECO:0000256" key="1">
    <source>
        <dbReference type="ARBA" id="ARBA00022676"/>
    </source>
</evidence>
<evidence type="ECO:0000313" key="4">
    <source>
        <dbReference type="EMBL" id="RSY81970.1"/>
    </source>
</evidence>
<dbReference type="InterPro" id="IPR028098">
    <property type="entry name" value="Glyco_trans_4-like_N"/>
</dbReference>
<evidence type="ECO:0000256" key="2">
    <source>
        <dbReference type="ARBA" id="ARBA00022679"/>
    </source>
</evidence>
<organism evidence="4 5">
    <name type="scientific">Sphingomonas koreensis</name>
    <dbReference type="NCBI Taxonomy" id="93064"/>
    <lineage>
        <taxon>Bacteria</taxon>
        <taxon>Pseudomonadati</taxon>
        <taxon>Pseudomonadota</taxon>
        <taxon>Alphaproteobacteria</taxon>
        <taxon>Sphingomonadales</taxon>
        <taxon>Sphingomonadaceae</taxon>
        <taxon>Sphingomonas</taxon>
    </lineage>
</organism>
<dbReference type="RefSeq" id="WP_126004862.1">
    <property type="nucleotide sequence ID" value="NZ_QQYZ01000013.1"/>
</dbReference>
<keyword evidence="1" id="KW-0328">Glycosyltransferase</keyword>
<dbReference type="GO" id="GO:0016757">
    <property type="term" value="F:glycosyltransferase activity"/>
    <property type="evidence" value="ECO:0007669"/>
    <property type="project" value="UniProtKB-KW"/>
</dbReference>
<protein>
    <submittedName>
        <fullName evidence="4">Glycosyltransferase</fullName>
    </submittedName>
</protein>
<sequence length="393" mass="44213">MTDKIPSGPRRRVLIIGADLVMPKLFYFSQELAKLGFGYAIYTHDVTPDSRAVVARAGAEFIAGPPHRRSIGRMLKDVWTLTTQVRRRDYHHADLYCDYHILAALAYLLILWAKRIPVVLWCRGELYDWPVFSWWEKLFFRVAMRLSRLVILKERYMIDTLKDAGIYAPEKSIELHNTVPIGDAAPAPCFTKPQLRLLFLNSFKPWRNVGFCAQVAAALRAAGVPFRMTIVGDKNASQFLTDEAAGLHRDIEQLKLGDLVTMEGFSGDPMAFYREHDLFLLPADLIYCNFALLEAMREGLVPIVSTKDEDYRLVVEDGVSGYGLPMDADAWASQIARLAADRDGARAVSAAAAERIRSHFSVERMFSRYAQHAGLVAVKEGQAMVPNAMDRAA</sequence>
<dbReference type="Gene3D" id="3.40.50.2000">
    <property type="entry name" value="Glycogen Phosphorylase B"/>
    <property type="match status" value="2"/>
</dbReference>
<evidence type="ECO:0000313" key="5">
    <source>
        <dbReference type="Proteomes" id="UP000287746"/>
    </source>
</evidence>
<reference evidence="4 5" key="1">
    <citation type="submission" date="2018-07" db="EMBL/GenBank/DDBJ databases">
        <title>Genomic and Epidemiologic Investigation of an Indolent Hospital Outbreak.</title>
        <authorList>
            <person name="Johnson R.C."/>
            <person name="Deming C."/>
            <person name="Conlan S."/>
            <person name="Zellmer C.J."/>
            <person name="Michelin A.V."/>
            <person name="Lee-Lin S."/>
            <person name="Thomas P.J."/>
            <person name="Park M."/>
            <person name="Weingarten R.A."/>
            <person name="Less J."/>
            <person name="Dekker J.P."/>
            <person name="Frank K.M."/>
            <person name="Musser K.A."/>
            <person name="Mcquiston J.R."/>
            <person name="Henderson D.K."/>
            <person name="Lau A.F."/>
            <person name="Palmore T.N."/>
            <person name="Segre J.A."/>
        </authorList>
    </citation>
    <scope>NUCLEOTIDE SEQUENCE [LARGE SCALE GENOMIC DNA]</scope>
    <source>
        <strain evidence="4 5">SK-CDC1_0717</strain>
    </source>
</reference>
<comment type="caution">
    <text evidence="4">The sequence shown here is derived from an EMBL/GenBank/DDBJ whole genome shotgun (WGS) entry which is preliminary data.</text>
</comment>
<evidence type="ECO:0000259" key="3">
    <source>
        <dbReference type="Pfam" id="PF13439"/>
    </source>
</evidence>
<dbReference type="Proteomes" id="UP000287746">
    <property type="component" value="Unassembled WGS sequence"/>
</dbReference>
<dbReference type="PANTHER" id="PTHR12526">
    <property type="entry name" value="GLYCOSYLTRANSFERASE"/>
    <property type="match status" value="1"/>
</dbReference>
<dbReference type="SUPFAM" id="SSF53756">
    <property type="entry name" value="UDP-Glycosyltransferase/glycogen phosphorylase"/>
    <property type="match status" value="1"/>
</dbReference>
<accession>A0A430G1R8</accession>
<keyword evidence="2 4" id="KW-0808">Transferase</keyword>
<dbReference type="Pfam" id="PF13439">
    <property type="entry name" value="Glyco_transf_4"/>
    <property type="match status" value="1"/>
</dbReference>
<dbReference type="AlphaFoldDB" id="A0A430G1R8"/>
<dbReference type="PANTHER" id="PTHR12526:SF510">
    <property type="entry name" value="D-INOSITOL 3-PHOSPHATE GLYCOSYLTRANSFERASE"/>
    <property type="match status" value="1"/>
</dbReference>
<name>A0A430G1R8_9SPHN</name>